<dbReference type="Gene3D" id="1.25.40.10">
    <property type="entry name" value="Tetratricopeptide repeat domain"/>
    <property type="match status" value="1"/>
</dbReference>
<dbReference type="EMBL" id="CP032627">
    <property type="protein sequence ID" value="AYG00625.1"/>
    <property type="molecule type" value="Genomic_DNA"/>
</dbReference>
<proteinExistence type="predicted"/>
<name>A0A387B9W1_9LACT</name>
<dbReference type="PANTHER" id="PTHR37038:SF12">
    <property type="entry name" value="TRANSCRIPTIONAL REGULATOR"/>
    <property type="match status" value="1"/>
</dbReference>
<dbReference type="InterPro" id="IPR010057">
    <property type="entry name" value="Transcription_activator_Rgg_C"/>
</dbReference>
<dbReference type="Proteomes" id="UP000269374">
    <property type="component" value="Chromosome"/>
</dbReference>
<dbReference type="InterPro" id="IPR010982">
    <property type="entry name" value="Lambda_DNA-bd_dom_sf"/>
</dbReference>
<gene>
    <name evidence="2" type="ORF">D7I46_05675</name>
</gene>
<dbReference type="OrthoDB" id="5769614at2"/>
<dbReference type="AlphaFoldDB" id="A0A387B9W1"/>
<keyword evidence="3" id="KW-1185">Reference proteome</keyword>
<dbReference type="InterPro" id="IPR011990">
    <property type="entry name" value="TPR-like_helical_dom_sf"/>
</dbReference>
<dbReference type="GO" id="GO:0003677">
    <property type="term" value="F:DNA binding"/>
    <property type="evidence" value="ECO:0007669"/>
    <property type="project" value="InterPro"/>
</dbReference>
<dbReference type="CDD" id="cd00093">
    <property type="entry name" value="HTH_XRE"/>
    <property type="match status" value="1"/>
</dbReference>
<dbReference type="NCBIfam" id="TIGR01716">
    <property type="entry name" value="RGG_Cterm"/>
    <property type="match status" value="1"/>
</dbReference>
<evidence type="ECO:0000259" key="1">
    <source>
        <dbReference type="PROSITE" id="PS50943"/>
    </source>
</evidence>
<evidence type="ECO:0000313" key="2">
    <source>
        <dbReference type="EMBL" id="AYG00625.1"/>
    </source>
</evidence>
<feature type="domain" description="HTH cro/C1-type" evidence="1">
    <location>
        <begin position="15"/>
        <end position="68"/>
    </location>
</feature>
<dbReference type="RefSeq" id="WP_120772013.1">
    <property type="nucleotide sequence ID" value="NZ_CP032627.1"/>
</dbReference>
<dbReference type="PROSITE" id="PS50943">
    <property type="entry name" value="HTH_CROC1"/>
    <property type="match status" value="1"/>
</dbReference>
<protein>
    <submittedName>
        <fullName evidence="2">Rgg/GadR/MutR family transcriptional regulator</fullName>
    </submittedName>
</protein>
<dbReference type="SUPFAM" id="SSF47413">
    <property type="entry name" value="lambda repressor-like DNA-binding domains"/>
    <property type="match status" value="1"/>
</dbReference>
<dbReference type="InterPro" id="IPR001387">
    <property type="entry name" value="Cro/C1-type_HTH"/>
</dbReference>
<evidence type="ECO:0000313" key="3">
    <source>
        <dbReference type="Proteomes" id="UP000269374"/>
    </source>
</evidence>
<organism evidence="2 3">
    <name type="scientific">Lactococcus allomyrinae</name>
    <dbReference type="NCBI Taxonomy" id="2419773"/>
    <lineage>
        <taxon>Bacteria</taxon>
        <taxon>Bacillati</taxon>
        <taxon>Bacillota</taxon>
        <taxon>Bacilli</taxon>
        <taxon>Lactobacillales</taxon>
        <taxon>Streptococcaceae</taxon>
        <taxon>Lactococcus</taxon>
    </lineage>
</organism>
<reference evidence="2 3" key="1">
    <citation type="submission" date="2018-09" db="EMBL/GenBank/DDBJ databases">
        <title>Genome sequencing of strain 1JSPR-7.</title>
        <authorList>
            <person name="Heo J."/>
            <person name="Kim S.-J."/>
            <person name="Kwon S.-W."/>
        </authorList>
    </citation>
    <scope>NUCLEOTIDE SEQUENCE [LARGE SCALE GENOMIC DNA]</scope>
    <source>
        <strain evidence="2 3">1JSPR-7</strain>
    </source>
</reference>
<dbReference type="InterPro" id="IPR053163">
    <property type="entry name" value="HTH-type_regulator_Rgg"/>
</dbReference>
<sequence>MKSRNVEKVLYGEAFKLFRTSKKFTLKEAAGNDTSSANISKFENGISSPSVETFFNIINNINVSAFEFQNLYNQMLNSKDIMLYESELIAAYMSNDKDKVCQFIEKLKMLSSTFDSKKYKLDRVQAEAVLAKIDRDYKIPEEDILFLKTYLLELEDWGIYDINALTRSDHIFDPVTLSKLTQQMLKANYFNKKLPEIRRAKIQALLNIVNAFVRNKQWELAEKYISYLENMNIEDYYTFEKNILKYNKANYHFHRGDDTALVIMEKCRDVFEYCDCNSYALLMSKEIKELKRMRR</sequence>
<dbReference type="Pfam" id="PF21259">
    <property type="entry name" value="Rgg_C"/>
    <property type="match status" value="1"/>
</dbReference>
<dbReference type="KEGG" id="lact:D7I46_05675"/>
<dbReference type="PANTHER" id="PTHR37038">
    <property type="entry name" value="TRANSCRIPTIONAL REGULATOR-RELATED"/>
    <property type="match status" value="1"/>
</dbReference>
<accession>A0A387B9W1</accession>